<dbReference type="OrthoDB" id="255848at2"/>
<reference evidence="1 2" key="1">
    <citation type="journal article" date="2012" name="J. Bacteriol.">
        <title>Genome Sequence of Idiomarina xiamenensis Type Strain 10-D-4.</title>
        <authorList>
            <person name="Lai Q."/>
            <person name="Wang L."/>
            <person name="Wang W."/>
            <person name="Shao Z."/>
        </authorList>
    </citation>
    <scope>NUCLEOTIDE SEQUENCE [LARGE SCALE GENOMIC DNA]</scope>
    <source>
        <strain evidence="1 2">10-D-4</strain>
    </source>
</reference>
<evidence type="ECO:0000313" key="2">
    <source>
        <dbReference type="Proteomes" id="UP000014115"/>
    </source>
</evidence>
<dbReference type="PATRIC" id="fig|740709.3.peg.1213"/>
<dbReference type="Proteomes" id="UP000014115">
    <property type="component" value="Unassembled WGS sequence"/>
</dbReference>
<name>K2KC83_9GAMM</name>
<proteinExistence type="predicted"/>
<dbReference type="AlphaFoldDB" id="K2KC83"/>
<accession>K2KC83</accession>
<dbReference type="RefSeq" id="WP_008488346.1">
    <property type="nucleotide sequence ID" value="NZ_AMRG01000006.1"/>
</dbReference>
<keyword evidence="2" id="KW-1185">Reference proteome</keyword>
<organism evidence="1 2">
    <name type="scientific">Idiomarina xiamenensis 10-D-4</name>
    <dbReference type="NCBI Taxonomy" id="740709"/>
    <lineage>
        <taxon>Bacteria</taxon>
        <taxon>Pseudomonadati</taxon>
        <taxon>Pseudomonadota</taxon>
        <taxon>Gammaproteobacteria</taxon>
        <taxon>Alteromonadales</taxon>
        <taxon>Idiomarinaceae</taxon>
        <taxon>Idiomarina</taxon>
    </lineage>
</organism>
<comment type="caution">
    <text evidence="1">The sequence shown here is derived from an EMBL/GenBank/DDBJ whole genome shotgun (WGS) entry which is preliminary data.</text>
</comment>
<sequence>MLQLVKTDLLHLQKLQQQGYSLQQRLQRWAVNEPLPQTVAQQCCQCQQPHQARQHRVVRSAPGRFVLQPSAQQWPRPLPDDLIELSFCDGWFYLSLSSPLRQIFEYLEADQLPWLCPRCAGYQGASNRYAPQATLLHDNGRLGFASYLVEYLKQSDDARLTAAG</sequence>
<protein>
    <submittedName>
        <fullName evidence="1">Uncharacterized protein</fullName>
    </submittedName>
</protein>
<dbReference type="EMBL" id="AMRG01000006">
    <property type="protein sequence ID" value="EKE84212.1"/>
    <property type="molecule type" value="Genomic_DNA"/>
</dbReference>
<gene>
    <name evidence="1" type="ORF">A10D4_05941</name>
</gene>
<evidence type="ECO:0000313" key="1">
    <source>
        <dbReference type="EMBL" id="EKE84212.1"/>
    </source>
</evidence>